<proteinExistence type="predicted"/>
<keyword evidence="3" id="KW-1185">Reference proteome</keyword>
<gene>
    <name evidence="2" type="ORF">ACFQMG_34720</name>
</gene>
<keyword evidence="1" id="KW-0472">Membrane</keyword>
<evidence type="ECO:0000313" key="2">
    <source>
        <dbReference type="EMBL" id="MFC7184717.1"/>
    </source>
</evidence>
<reference evidence="3" key="1">
    <citation type="journal article" date="2019" name="Int. J. Syst. Evol. Microbiol.">
        <title>The Global Catalogue of Microorganisms (GCM) 10K type strain sequencing project: providing services to taxonomists for standard genome sequencing and annotation.</title>
        <authorList>
            <consortium name="The Broad Institute Genomics Platform"/>
            <consortium name="The Broad Institute Genome Sequencing Center for Infectious Disease"/>
            <person name="Wu L."/>
            <person name="Ma J."/>
        </authorList>
    </citation>
    <scope>NUCLEOTIDE SEQUENCE [LARGE SCALE GENOMIC DNA]</scope>
    <source>
        <strain evidence="3">CGMCC 1.12859</strain>
    </source>
</reference>
<evidence type="ECO:0000313" key="3">
    <source>
        <dbReference type="Proteomes" id="UP001596435"/>
    </source>
</evidence>
<dbReference type="EMBL" id="JBHTAJ010000115">
    <property type="protein sequence ID" value="MFC7184717.1"/>
    <property type="molecule type" value="Genomic_DNA"/>
</dbReference>
<accession>A0ABW2G815</accession>
<feature type="transmembrane region" description="Helical" evidence="1">
    <location>
        <begin position="33"/>
        <end position="54"/>
    </location>
</feature>
<keyword evidence="1" id="KW-0812">Transmembrane</keyword>
<dbReference type="Proteomes" id="UP001596435">
    <property type="component" value="Unassembled WGS sequence"/>
</dbReference>
<comment type="caution">
    <text evidence="2">The sequence shown here is derived from an EMBL/GenBank/DDBJ whole genome shotgun (WGS) entry which is preliminary data.</text>
</comment>
<organism evidence="2 3">
    <name type="scientific">Kitasatospora paranensis</name>
    <dbReference type="NCBI Taxonomy" id="258053"/>
    <lineage>
        <taxon>Bacteria</taxon>
        <taxon>Bacillati</taxon>
        <taxon>Actinomycetota</taxon>
        <taxon>Actinomycetes</taxon>
        <taxon>Kitasatosporales</taxon>
        <taxon>Streptomycetaceae</taxon>
        <taxon>Kitasatospora</taxon>
    </lineage>
</organism>
<protein>
    <submittedName>
        <fullName evidence="2">Uncharacterized protein</fullName>
    </submittedName>
</protein>
<keyword evidence="1" id="KW-1133">Transmembrane helix</keyword>
<evidence type="ECO:0000256" key="1">
    <source>
        <dbReference type="SAM" id="Phobius"/>
    </source>
</evidence>
<sequence>MIDRQHGRPWLQSDNLAGTWSSFRSGRTTAMTCVAQVGGVPFLLPVVGGVFALLSPGT</sequence>
<name>A0ABW2G815_9ACTN</name>
<dbReference type="RefSeq" id="WP_345709420.1">
    <property type="nucleotide sequence ID" value="NZ_BAABKV010000001.1"/>
</dbReference>